<feature type="chain" id="PRO_5047190376" evidence="6">
    <location>
        <begin position="22"/>
        <end position="505"/>
    </location>
</feature>
<evidence type="ECO:0000256" key="4">
    <source>
        <dbReference type="ARBA" id="ARBA00023136"/>
    </source>
</evidence>
<evidence type="ECO:0000256" key="6">
    <source>
        <dbReference type="SAM" id="SignalP"/>
    </source>
</evidence>
<evidence type="ECO:0000256" key="1">
    <source>
        <dbReference type="ARBA" id="ARBA00004442"/>
    </source>
</evidence>
<keyword evidence="4" id="KW-0472">Membrane</keyword>
<evidence type="ECO:0000256" key="3">
    <source>
        <dbReference type="ARBA" id="ARBA00022729"/>
    </source>
</evidence>
<feature type="signal peptide" evidence="6">
    <location>
        <begin position="1"/>
        <end position="21"/>
    </location>
</feature>
<reference evidence="9 10" key="1">
    <citation type="journal article" date="2015" name="Int. J. Syst. Evol. Microbiol.">
        <title>Winogradskyella litoriviva sp. nov., isolated from coastal seawater.</title>
        <authorList>
            <person name="Nedashkovskaya O.I."/>
            <person name="Kukhlevskiy A.D."/>
            <person name="Zhukova N.V."/>
            <person name="Kim S.J."/>
            <person name="Rhee S.K."/>
            <person name="Mikhailov V.V."/>
        </authorList>
    </citation>
    <scope>NUCLEOTIDE SEQUENCE [LARGE SCALE GENOMIC DNA]</scope>
    <source>
        <strain evidence="9 10">KMM6491</strain>
    </source>
</reference>
<proteinExistence type="inferred from homology"/>
<evidence type="ECO:0000256" key="5">
    <source>
        <dbReference type="ARBA" id="ARBA00023237"/>
    </source>
</evidence>
<dbReference type="Pfam" id="PF14322">
    <property type="entry name" value="SusD-like_3"/>
    <property type="match status" value="1"/>
</dbReference>
<feature type="domain" description="SusD-like N-terminal" evidence="8">
    <location>
        <begin position="94"/>
        <end position="244"/>
    </location>
</feature>
<evidence type="ECO:0000256" key="2">
    <source>
        <dbReference type="ARBA" id="ARBA00006275"/>
    </source>
</evidence>
<sequence length="505" mass="56107">MKRNVLFYAFALAIASFTLSCGDDFLEPQRDTSELTDADFADNIEVNPALVEGSLNGIYSFMIQRFGALGDDAGRHYDIGHKGIDVWTDMLCGDMALSTNTYSWYAGTSNMVFTTNFSDDENEIMWNYLYRVLNTANLLIAQSGGEDAVPETDEAKYILGQSKALRAYGYFYLAQIFQRGYDPNQEILPFYTSDPEDTSFAKVPASQVYDLILSDLTSAVELLDGFNRPLKHYINKSVAQGLLAYTYAAMGDYPNAKIVSESIVNSGEYSMLTAGELAYPGSGSGFNDVNSSAWMWGYDLTADLGIGLVSWWGIVDLYSYSYAAAGDRKAIDDALFAQIPDNDIRKQQFLDSPTETNHLMPINKFFAPSRQVFSQNPMTTDYVYMRVEEFYLLSAESSAKTGDETTAKTRLKDLLNIRMGATEAAALVDPLTGQDLLDFIYLQTRIEMWGEGKSYFALKRNQATITRGTNHAFQPGATVVYDADNVSPEIPQSELNNNPAITVQN</sequence>
<dbReference type="Proteomes" id="UP000805085">
    <property type="component" value="Unassembled WGS sequence"/>
</dbReference>
<keyword evidence="10" id="KW-1185">Reference proteome</keyword>
<dbReference type="InterPro" id="IPR011990">
    <property type="entry name" value="TPR-like_helical_dom_sf"/>
</dbReference>
<comment type="subcellular location">
    <subcellularLocation>
        <location evidence="1">Cell outer membrane</location>
    </subcellularLocation>
</comment>
<comment type="caution">
    <text evidence="9">The sequence shown here is derived from an EMBL/GenBank/DDBJ whole genome shotgun (WGS) entry which is preliminary data.</text>
</comment>
<evidence type="ECO:0000313" key="9">
    <source>
        <dbReference type="EMBL" id="NRD21604.1"/>
    </source>
</evidence>
<dbReference type="InterPro" id="IPR012944">
    <property type="entry name" value="SusD_RagB_dom"/>
</dbReference>
<dbReference type="SUPFAM" id="SSF48452">
    <property type="entry name" value="TPR-like"/>
    <property type="match status" value="1"/>
</dbReference>
<dbReference type="Pfam" id="PF07980">
    <property type="entry name" value="SusD_RagB"/>
    <property type="match status" value="1"/>
</dbReference>
<keyword evidence="5" id="KW-0998">Cell outer membrane</keyword>
<comment type="similarity">
    <text evidence="2">Belongs to the SusD family.</text>
</comment>
<evidence type="ECO:0000259" key="8">
    <source>
        <dbReference type="Pfam" id="PF14322"/>
    </source>
</evidence>
<dbReference type="InterPro" id="IPR033985">
    <property type="entry name" value="SusD-like_N"/>
</dbReference>
<keyword evidence="3 6" id="KW-0732">Signal</keyword>
<evidence type="ECO:0000259" key="7">
    <source>
        <dbReference type="Pfam" id="PF07980"/>
    </source>
</evidence>
<feature type="domain" description="RagB/SusD" evidence="7">
    <location>
        <begin position="355"/>
        <end position="505"/>
    </location>
</feature>
<protein>
    <submittedName>
        <fullName evidence="9">RagB/SusD family nutrient uptake outer membrane protein</fullName>
    </submittedName>
</protein>
<accession>A0ABX2E1B1</accession>
<dbReference type="RefSeq" id="WP_173299290.1">
    <property type="nucleotide sequence ID" value="NZ_JABRWQ010000001.1"/>
</dbReference>
<name>A0ABX2E1B1_9FLAO</name>
<gene>
    <name evidence="9" type="ORF">HNV10_00020</name>
</gene>
<evidence type="ECO:0000313" key="10">
    <source>
        <dbReference type="Proteomes" id="UP000805085"/>
    </source>
</evidence>
<dbReference type="PROSITE" id="PS51257">
    <property type="entry name" value="PROKAR_LIPOPROTEIN"/>
    <property type="match status" value="1"/>
</dbReference>
<organism evidence="9 10">
    <name type="scientific">Winogradskyella litoriviva</name>
    <dbReference type="NCBI Taxonomy" id="1220182"/>
    <lineage>
        <taxon>Bacteria</taxon>
        <taxon>Pseudomonadati</taxon>
        <taxon>Bacteroidota</taxon>
        <taxon>Flavobacteriia</taxon>
        <taxon>Flavobacteriales</taxon>
        <taxon>Flavobacteriaceae</taxon>
        <taxon>Winogradskyella</taxon>
    </lineage>
</organism>
<dbReference type="EMBL" id="JABRWQ010000001">
    <property type="protein sequence ID" value="NRD21604.1"/>
    <property type="molecule type" value="Genomic_DNA"/>
</dbReference>
<dbReference type="Gene3D" id="1.25.40.390">
    <property type="match status" value="1"/>
</dbReference>